<feature type="compositionally biased region" description="Pro residues" evidence="4">
    <location>
        <begin position="86"/>
        <end position="95"/>
    </location>
</feature>
<reference evidence="5 6" key="1">
    <citation type="submission" date="2020-04" db="EMBL/GenBank/DDBJ databases">
        <authorList>
            <person name="Laetsch R D."/>
            <person name="Stevens L."/>
            <person name="Kumar S."/>
            <person name="Blaxter L. M."/>
        </authorList>
    </citation>
    <scope>NUCLEOTIDE SEQUENCE [LARGE SCALE GENOMIC DNA]</scope>
</reference>
<dbReference type="Pfam" id="PF02827">
    <property type="entry name" value="PKI"/>
    <property type="match status" value="1"/>
</dbReference>
<dbReference type="OrthoDB" id="8556393at2759"/>
<dbReference type="InterPro" id="IPR004171">
    <property type="entry name" value="cAMP_dep_PKI"/>
</dbReference>
<accession>A0A8S1FF65</accession>
<feature type="compositionally biased region" description="Polar residues" evidence="4">
    <location>
        <begin position="71"/>
        <end position="85"/>
    </location>
</feature>
<comment type="similarity">
    <text evidence="2">Belongs to the PKI family.</text>
</comment>
<evidence type="ECO:0000256" key="2">
    <source>
        <dbReference type="ARBA" id="ARBA00006393"/>
    </source>
</evidence>
<sequence length="95" mass="10257">MLKIGAKHSPTREISNVKLSTSTMGELEATEKDLEFFSASARAGRRNALPQLEIEISDPDGAKLAERLSDMSANCETEQQKTNTPGPSPQQPANS</sequence>
<evidence type="ECO:0000256" key="4">
    <source>
        <dbReference type="SAM" id="MobiDB-lite"/>
    </source>
</evidence>
<evidence type="ECO:0000256" key="1">
    <source>
        <dbReference type="ARBA" id="ARBA00002844"/>
    </source>
</evidence>
<dbReference type="Proteomes" id="UP000494206">
    <property type="component" value="Unassembled WGS sequence"/>
</dbReference>
<feature type="region of interest" description="Disordered" evidence="4">
    <location>
        <begin position="69"/>
        <end position="95"/>
    </location>
</feature>
<evidence type="ECO:0000313" key="6">
    <source>
        <dbReference type="Proteomes" id="UP000494206"/>
    </source>
</evidence>
<evidence type="ECO:0008006" key="7">
    <source>
        <dbReference type="Google" id="ProtNLM"/>
    </source>
</evidence>
<comment type="function">
    <text evidence="1">Extremely potent competitive inhibitor of cAMP-dependent protein kinase activity, this protein interacts with the catalytic subunit of the enzyme after the cAMP-induced dissociation of its regulatory chains.</text>
</comment>
<protein>
    <recommendedName>
        <fullName evidence="7">cAMP-dependent protein kinase inhibitor</fullName>
    </recommendedName>
</protein>
<name>A0A8S1FF65_9PELO</name>
<organism evidence="5 6">
    <name type="scientific">Caenorhabditis bovis</name>
    <dbReference type="NCBI Taxonomy" id="2654633"/>
    <lineage>
        <taxon>Eukaryota</taxon>
        <taxon>Metazoa</taxon>
        <taxon>Ecdysozoa</taxon>
        <taxon>Nematoda</taxon>
        <taxon>Chromadorea</taxon>
        <taxon>Rhabditida</taxon>
        <taxon>Rhabditina</taxon>
        <taxon>Rhabditomorpha</taxon>
        <taxon>Rhabditoidea</taxon>
        <taxon>Rhabditidae</taxon>
        <taxon>Peloderinae</taxon>
        <taxon>Caenorhabditis</taxon>
    </lineage>
</organism>
<evidence type="ECO:0000256" key="3">
    <source>
        <dbReference type="ARBA" id="ARBA00023013"/>
    </source>
</evidence>
<keyword evidence="6" id="KW-1185">Reference proteome</keyword>
<dbReference type="AlphaFoldDB" id="A0A8S1FF65"/>
<proteinExistence type="inferred from homology"/>
<evidence type="ECO:0000313" key="5">
    <source>
        <dbReference type="EMBL" id="CAB3410168.1"/>
    </source>
</evidence>
<dbReference type="GO" id="GO:0004862">
    <property type="term" value="F:cAMP-dependent protein kinase inhibitor activity"/>
    <property type="evidence" value="ECO:0007669"/>
    <property type="project" value="InterPro"/>
</dbReference>
<keyword evidence="3" id="KW-0649">Protein kinase inhibitor</keyword>
<comment type="caution">
    <text evidence="5">The sequence shown here is derived from an EMBL/GenBank/DDBJ whole genome shotgun (WGS) entry which is preliminary data.</text>
</comment>
<dbReference type="EMBL" id="CADEPM010000010">
    <property type="protein sequence ID" value="CAB3410168.1"/>
    <property type="molecule type" value="Genomic_DNA"/>
</dbReference>
<gene>
    <name evidence="5" type="ORF">CBOVIS_LOCUS11727</name>
</gene>